<dbReference type="InterPro" id="IPR015914">
    <property type="entry name" value="PAPs_N"/>
</dbReference>
<dbReference type="InterPro" id="IPR029052">
    <property type="entry name" value="Metallo-depent_PP-like"/>
</dbReference>
<dbReference type="PANTHER" id="PTHR45867">
    <property type="entry name" value="PURPLE ACID PHOSPHATASE"/>
    <property type="match status" value="1"/>
</dbReference>
<dbReference type="PANTHER" id="PTHR45867:SF3">
    <property type="entry name" value="ACID PHOSPHATASE TYPE 7"/>
    <property type="match status" value="1"/>
</dbReference>
<dbReference type="Pfam" id="PF16656">
    <property type="entry name" value="Pur_ac_phosph_N"/>
    <property type="match status" value="1"/>
</dbReference>
<dbReference type="CDD" id="cd00063">
    <property type="entry name" value="FN3"/>
    <property type="match status" value="3"/>
</dbReference>
<feature type="domain" description="Fibronectin type-III" evidence="6">
    <location>
        <begin position="708"/>
        <end position="793"/>
    </location>
</feature>
<dbReference type="GO" id="GO:0003993">
    <property type="term" value="F:acid phosphatase activity"/>
    <property type="evidence" value="ECO:0007669"/>
    <property type="project" value="InterPro"/>
</dbReference>
<keyword evidence="5" id="KW-0812">Transmembrane</keyword>
<keyword evidence="8" id="KW-1185">Reference proteome</keyword>
<dbReference type="Gene3D" id="2.60.40.10">
    <property type="entry name" value="Immunoglobulins"/>
    <property type="match status" value="3"/>
</dbReference>
<dbReference type="PRINTS" id="PR00735">
    <property type="entry name" value="GLHYDRLASE8"/>
</dbReference>
<dbReference type="SUPFAM" id="SSF48208">
    <property type="entry name" value="Six-hairpin glycosidases"/>
    <property type="match status" value="1"/>
</dbReference>
<dbReference type="PROSITE" id="PS50853">
    <property type="entry name" value="FN3"/>
    <property type="match status" value="3"/>
</dbReference>
<dbReference type="SUPFAM" id="SSF49363">
    <property type="entry name" value="Purple acid phosphatase, N-terminal domain"/>
    <property type="match status" value="1"/>
</dbReference>
<dbReference type="InterPro" id="IPR008928">
    <property type="entry name" value="6-hairpin_glycosidase_sf"/>
</dbReference>
<dbReference type="Pfam" id="PF13205">
    <property type="entry name" value="Big_5"/>
    <property type="match status" value="1"/>
</dbReference>
<evidence type="ECO:0000256" key="1">
    <source>
        <dbReference type="ARBA" id="ARBA00009209"/>
    </source>
</evidence>
<dbReference type="SUPFAM" id="SSF56300">
    <property type="entry name" value="Metallo-dependent phosphatases"/>
    <property type="match status" value="1"/>
</dbReference>
<keyword evidence="5" id="KW-1133">Transmembrane helix</keyword>
<feature type="domain" description="Fibronectin type-III" evidence="6">
    <location>
        <begin position="607"/>
        <end position="702"/>
    </location>
</feature>
<evidence type="ECO:0000256" key="3">
    <source>
        <dbReference type="ARBA" id="ARBA00022801"/>
    </source>
</evidence>
<keyword evidence="5" id="KW-0472">Membrane</keyword>
<feature type="transmembrane region" description="Helical" evidence="5">
    <location>
        <begin position="1377"/>
        <end position="1394"/>
    </location>
</feature>
<dbReference type="KEGG" id="eio:H9L01_09905"/>
<sequence length="1399" mass="160239">MEETHCSKYERGDIGGYGSNRIKEVKIEGLRINDSEISEPIRDLNVLPVNGAKKVSEDTKIEATFNYDIKLVSDNITMIGNKGHIPNITFEIENNKIKINHETLNFGEEYTVRINKESLEGTDNQKLVRDVIWSFETQVSPFIPKLMNMTFAKSPKTSMGFAWYTDSNTESIVQIVEASQVIDEKFPLDSYQVYKGISDRVETYLDENDRKTDNKHVFYSHKVDALDLKPGTQYRFRLGNGFEWSKIGSFTTDTEENSSFHFIVGADSQASSLENFKPWADTFRKARNHIDDPKFLILAGDLVDNGDLESHWQYMLSVAEDSLLNVPFVPVLGGHEVNDYDGDVTTENNNFYNHFNLERNVVEGTHDGSVYSYEYGDALFMVFNSQFEGGLAENGEYIAWEDSEFRAQVDWMRHTVAKSEKKWKFVTFHKSPYAAGDNSAQWEDERVQFYRKHLIPVFDELAIDMVFEAHDHMYMRSFQMLGNEVIPFESIEKDSDGNYINPKGTVYLMPNALGNKFYTKNNQHYLDENWDAVEIIGEDGKPIPYDDFFAAIDEQPFKKMFTDMGISENILTMTSYTAAVEDEGKANTVGDGLVEYDKYGIVRTDEAPNQISNLTYTANNDELELSWSKPDKGAPVRGYRVYESNDKMGTHWSQYIETDEDNIHLKIDKINPNIKYSFNVVPVGIRTNGQVSSIIINSQQEGNEPPTTPKNVIGKAISQYEVEISWESSISDTGIKYYKIYRDNVFIGISRSTSFRDSGLLQKTNYNYEVSAVNDEDIESQKSDKVIIMTLEGHIGRSFPQHTRYVSDSIRPNHISQEEMDQTVQRLFTEWKQKYLKVDPNNIDQKYVWYSDGNPDDYEDNEITVSEAHGYGMIILAMMANQYNHTQSDYDAMFRYFKAHPSEINSNLMAWQQGLVDGVIVDINGADSAIDGDMDIAYSLILAHEQWGSLGNINYLTEARKVIDAIMESEVDHERWTLNLADWANSDKYLGATRPSDWMMQHLKDFRIVSGDVRWDNVINNTYELSETIYKEYSTDTGLLPDFIVLDEGKHIPAPSEFLESENDGNYYYNSARTPWRLATDYLVTGEKRAYSQLETLNRWLRESTSDDVNEIKSGFTLNGEVVGDWQDLTFTAPFMVSAMMHADHQTWLNDLWDLNASADTQDEVYFGNNLRLLSMIVVSGNWFTPTVKDTLAPTAPVIDKVDIVSQSSVQIEWLKSEDNMGIKLYHVYRDGVEIASTENLYYLDSNLSSEHNYQYWVVAEDTAGNYSKASNTRIVTIKQNEVDQIDLNSLIQLIQESDLKHKDYYTELTWIPFETARKEAHDFIKNINEETTQEMVDLMYSNLKSAMNNLKVRDNGKVPETEYPNGKLPGTGMSTSGIYIIGIGFILLGFLFIKVKKS</sequence>
<dbReference type="Pfam" id="PF00041">
    <property type="entry name" value="fn3"/>
    <property type="match status" value="1"/>
</dbReference>
<evidence type="ECO:0000256" key="4">
    <source>
        <dbReference type="ARBA" id="ARBA00023295"/>
    </source>
</evidence>
<dbReference type="Gene3D" id="3.60.21.10">
    <property type="match status" value="1"/>
</dbReference>
<dbReference type="InterPro" id="IPR008963">
    <property type="entry name" value="Purple_acid_Pase-like_N"/>
</dbReference>
<dbReference type="InterPro" id="IPR004843">
    <property type="entry name" value="Calcineurin-like_PHP"/>
</dbReference>
<dbReference type="EMBL" id="CP060715">
    <property type="protein sequence ID" value="QNN60665.1"/>
    <property type="molecule type" value="Genomic_DNA"/>
</dbReference>
<dbReference type="InterPro" id="IPR012341">
    <property type="entry name" value="6hp_glycosidase-like_sf"/>
</dbReference>
<dbReference type="Gene3D" id="1.50.10.10">
    <property type="match status" value="1"/>
</dbReference>
<evidence type="ECO:0000313" key="8">
    <source>
        <dbReference type="Proteomes" id="UP000515928"/>
    </source>
</evidence>
<keyword evidence="3" id="KW-0378">Hydrolase</keyword>
<reference evidence="7 8" key="1">
    <citation type="submission" date="2020-08" db="EMBL/GenBank/DDBJ databases">
        <title>Genome sequence of Erysipelothrix inopinata DSM 15511T.</title>
        <authorList>
            <person name="Hyun D.-W."/>
            <person name="Bae J.-W."/>
        </authorList>
    </citation>
    <scope>NUCLEOTIDE SEQUENCE [LARGE SCALE GENOMIC DNA]</scope>
    <source>
        <strain evidence="7 8">DSM 15511</strain>
    </source>
</reference>
<gene>
    <name evidence="7" type="ORF">H9L01_09905</name>
</gene>
<dbReference type="SMART" id="SM00060">
    <property type="entry name" value="FN3"/>
    <property type="match status" value="3"/>
</dbReference>
<dbReference type="Pfam" id="PF00149">
    <property type="entry name" value="Metallophos"/>
    <property type="match status" value="1"/>
</dbReference>
<accession>A0A7G9RYJ0</accession>
<protein>
    <submittedName>
        <fullName evidence="7">Fibronectin type III domain-containing protein</fullName>
    </submittedName>
</protein>
<dbReference type="Pfam" id="PF01270">
    <property type="entry name" value="Glyco_hydro_8"/>
    <property type="match status" value="1"/>
</dbReference>
<keyword evidence="4" id="KW-0326">Glycosidase</keyword>
<dbReference type="InterPro" id="IPR003961">
    <property type="entry name" value="FN3_dom"/>
</dbReference>
<comment type="similarity">
    <text evidence="1">Belongs to the glycosyl hydrolase 8 (cellulase D) family.</text>
</comment>
<dbReference type="GO" id="GO:0046872">
    <property type="term" value="F:metal ion binding"/>
    <property type="evidence" value="ECO:0007669"/>
    <property type="project" value="InterPro"/>
</dbReference>
<feature type="domain" description="Fibronectin type-III" evidence="6">
    <location>
        <begin position="1193"/>
        <end position="1281"/>
    </location>
</feature>
<dbReference type="Proteomes" id="UP000515928">
    <property type="component" value="Chromosome"/>
</dbReference>
<dbReference type="InterPro" id="IPR013783">
    <property type="entry name" value="Ig-like_fold"/>
</dbReference>
<evidence type="ECO:0000256" key="2">
    <source>
        <dbReference type="ARBA" id="ARBA00022729"/>
    </source>
</evidence>
<dbReference type="GO" id="GO:0004553">
    <property type="term" value="F:hydrolase activity, hydrolyzing O-glycosyl compounds"/>
    <property type="evidence" value="ECO:0007669"/>
    <property type="project" value="InterPro"/>
</dbReference>
<dbReference type="Gene3D" id="1.20.1270.70">
    <property type="entry name" value="Designed single chain three-helix bundle"/>
    <property type="match status" value="1"/>
</dbReference>
<dbReference type="Gene3D" id="2.60.40.380">
    <property type="entry name" value="Purple acid phosphatase-like, N-terminal"/>
    <property type="match status" value="1"/>
</dbReference>
<evidence type="ECO:0000313" key="7">
    <source>
        <dbReference type="EMBL" id="QNN60665.1"/>
    </source>
</evidence>
<proteinExistence type="inferred from homology"/>
<dbReference type="InterPro" id="IPR032812">
    <property type="entry name" value="SbsA_Ig"/>
</dbReference>
<dbReference type="RefSeq" id="WP_187533789.1">
    <property type="nucleotide sequence ID" value="NZ_CP060715.1"/>
</dbReference>
<keyword evidence="2" id="KW-0732">Signal</keyword>
<evidence type="ECO:0000259" key="6">
    <source>
        <dbReference type="PROSITE" id="PS50853"/>
    </source>
</evidence>
<dbReference type="InterPro" id="IPR002037">
    <property type="entry name" value="Glyco_hydro_8"/>
</dbReference>
<dbReference type="GO" id="GO:0005975">
    <property type="term" value="P:carbohydrate metabolic process"/>
    <property type="evidence" value="ECO:0007669"/>
    <property type="project" value="InterPro"/>
</dbReference>
<dbReference type="SUPFAM" id="SSF49265">
    <property type="entry name" value="Fibronectin type III"/>
    <property type="match status" value="2"/>
</dbReference>
<evidence type="ECO:0000256" key="5">
    <source>
        <dbReference type="SAM" id="Phobius"/>
    </source>
</evidence>
<organism evidence="7 8">
    <name type="scientific">Erysipelothrix inopinata</name>
    <dbReference type="NCBI Taxonomy" id="225084"/>
    <lineage>
        <taxon>Bacteria</taxon>
        <taxon>Bacillati</taxon>
        <taxon>Bacillota</taxon>
        <taxon>Erysipelotrichia</taxon>
        <taxon>Erysipelotrichales</taxon>
        <taxon>Erysipelotrichaceae</taxon>
        <taxon>Erysipelothrix</taxon>
    </lineage>
</organism>
<dbReference type="InterPro" id="IPR036116">
    <property type="entry name" value="FN3_sf"/>
</dbReference>
<name>A0A7G9RYJ0_9FIRM</name>